<keyword evidence="2" id="KW-1185">Reference proteome</keyword>
<reference evidence="1 2" key="1">
    <citation type="submission" date="2024-09" db="EMBL/GenBank/DDBJ databases">
        <authorList>
            <person name="Sun Q."/>
            <person name="Mori K."/>
        </authorList>
    </citation>
    <scope>NUCLEOTIDE SEQUENCE [LARGE SCALE GENOMIC DNA]</scope>
    <source>
        <strain evidence="1 2">JCM 11201</strain>
    </source>
</reference>
<organism evidence="1 2">
    <name type="scientific">Ectobacillus funiculus</name>
    <dbReference type="NCBI Taxonomy" id="137993"/>
    <lineage>
        <taxon>Bacteria</taxon>
        <taxon>Bacillati</taxon>
        <taxon>Bacillota</taxon>
        <taxon>Bacilli</taxon>
        <taxon>Bacillales</taxon>
        <taxon>Bacillaceae</taxon>
        <taxon>Ectobacillus</taxon>
    </lineage>
</organism>
<name>A0ABV5WCR0_9BACI</name>
<accession>A0ABV5WCR0</accession>
<gene>
    <name evidence="1" type="ORF">ACFFMS_06525</name>
</gene>
<dbReference type="Proteomes" id="UP001589609">
    <property type="component" value="Unassembled WGS sequence"/>
</dbReference>
<dbReference type="EMBL" id="JBHMAF010000021">
    <property type="protein sequence ID" value="MFB9758180.1"/>
    <property type="molecule type" value="Genomic_DNA"/>
</dbReference>
<dbReference type="RefSeq" id="WP_379948448.1">
    <property type="nucleotide sequence ID" value="NZ_JBHMAF010000021.1"/>
</dbReference>
<protein>
    <submittedName>
        <fullName evidence="1">Uncharacterized protein</fullName>
    </submittedName>
</protein>
<comment type="caution">
    <text evidence="1">The sequence shown here is derived from an EMBL/GenBank/DDBJ whole genome shotgun (WGS) entry which is preliminary data.</text>
</comment>
<proteinExistence type="predicted"/>
<evidence type="ECO:0000313" key="2">
    <source>
        <dbReference type="Proteomes" id="UP001589609"/>
    </source>
</evidence>
<sequence length="167" mass="19402">MQQDTLVLYDISEEEVEKQDFSGILNTLRKMESQHPNPARKLILSFSDFEDSHKEIWAFSKVRAYAEVLVFQRFPGIFYYLSEECSSRTTMLNLIANVHIGENRIGSSREYRQQNGKADTQLPIQVSLPIHKALQLVEGTLAYAEIHKKEAEVHYIVKWIQSYILSH</sequence>
<evidence type="ECO:0000313" key="1">
    <source>
        <dbReference type="EMBL" id="MFB9758180.1"/>
    </source>
</evidence>